<dbReference type="InterPro" id="IPR051198">
    <property type="entry name" value="BchE-like"/>
</dbReference>
<proteinExistence type="predicted"/>
<dbReference type="SFLD" id="SFLDS00029">
    <property type="entry name" value="Radical_SAM"/>
    <property type="match status" value="1"/>
</dbReference>
<organism evidence="8 9">
    <name type="scientific">Thermanaeromonas toyohensis ToBE</name>
    <dbReference type="NCBI Taxonomy" id="698762"/>
    <lineage>
        <taxon>Bacteria</taxon>
        <taxon>Bacillati</taxon>
        <taxon>Bacillota</taxon>
        <taxon>Clostridia</taxon>
        <taxon>Neomoorellales</taxon>
        <taxon>Neomoorellaceae</taxon>
        <taxon>Thermanaeromonas</taxon>
    </lineage>
</organism>
<dbReference type="CDD" id="cd02068">
    <property type="entry name" value="radical_SAM_B12_BD"/>
    <property type="match status" value="1"/>
</dbReference>
<dbReference type="Proteomes" id="UP000192569">
    <property type="component" value="Chromosome I"/>
</dbReference>
<dbReference type="SUPFAM" id="SSF102114">
    <property type="entry name" value="Radical SAM enzymes"/>
    <property type="match status" value="1"/>
</dbReference>
<dbReference type="Pfam" id="PF13311">
    <property type="entry name" value="DUF4080"/>
    <property type="match status" value="1"/>
</dbReference>
<dbReference type="InterPro" id="IPR006158">
    <property type="entry name" value="Cobalamin-bd"/>
</dbReference>
<evidence type="ECO:0000313" key="8">
    <source>
        <dbReference type="EMBL" id="SMB91343.1"/>
    </source>
</evidence>
<dbReference type="GO" id="GO:0005829">
    <property type="term" value="C:cytosol"/>
    <property type="evidence" value="ECO:0007669"/>
    <property type="project" value="TreeGrafter"/>
</dbReference>
<dbReference type="InterPro" id="IPR025288">
    <property type="entry name" value="DUF4080"/>
</dbReference>
<dbReference type="RefSeq" id="WP_084663569.1">
    <property type="nucleotide sequence ID" value="NZ_LT838272.1"/>
</dbReference>
<dbReference type="CDD" id="cd01335">
    <property type="entry name" value="Radical_SAM"/>
    <property type="match status" value="1"/>
</dbReference>
<evidence type="ECO:0000256" key="5">
    <source>
        <dbReference type="ARBA" id="ARBA00023014"/>
    </source>
</evidence>
<dbReference type="EMBL" id="LT838272">
    <property type="protein sequence ID" value="SMB91343.1"/>
    <property type="molecule type" value="Genomic_DNA"/>
</dbReference>
<keyword evidence="2" id="KW-0949">S-adenosyl-L-methionine</keyword>
<protein>
    <submittedName>
        <fullName evidence="8">Radical SAM superfamily enzyme YgiQ, UPF0313 family</fullName>
    </submittedName>
</protein>
<accession>A0A1W1VDQ3</accession>
<dbReference type="SFLD" id="SFLDG01082">
    <property type="entry name" value="B12-binding_domain_containing"/>
    <property type="match status" value="1"/>
</dbReference>
<dbReference type="InterPro" id="IPR058240">
    <property type="entry name" value="rSAM_sf"/>
</dbReference>
<evidence type="ECO:0000259" key="7">
    <source>
        <dbReference type="PROSITE" id="PS51918"/>
    </source>
</evidence>
<dbReference type="PROSITE" id="PS51332">
    <property type="entry name" value="B12_BINDING"/>
    <property type="match status" value="1"/>
</dbReference>
<dbReference type="InterPro" id="IPR034466">
    <property type="entry name" value="Methyltransferase_Class_B"/>
</dbReference>
<gene>
    <name evidence="8" type="ORF">SAMN00808754_0423</name>
</gene>
<keyword evidence="5" id="KW-0411">Iron-sulfur</keyword>
<comment type="cofactor">
    <cofactor evidence="1">
        <name>[4Fe-4S] cluster</name>
        <dbReference type="ChEBI" id="CHEBI:49883"/>
    </cofactor>
</comment>
<dbReference type="GO" id="GO:0046872">
    <property type="term" value="F:metal ion binding"/>
    <property type="evidence" value="ECO:0007669"/>
    <property type="project" value="UniProtKB-KW"/>
</dbReference>
<dbReference type="PROSITE" id="PS51918">
    <property type="entry name" value="RADICAL_SAM"/>
    <property type="match status" value="1"/>
</dbReference>
<dbReference type="PANTHER" id="PTHR43409">
    <property type="entry name" value="ANAEROBIC MAGNESIUM-PROTOPORPHYRIN IX MONOMETHYL ESTER CYCLASE-RELATED"/>
    <property type="match status" value="1"/>
</dbReference>
<dbReference type="SMART" id="SM00729">
    <property type="entry name" value="Elp3"/>
    <property type="match status" value="1"/>
</dbReference>
<evidence type="ECO:0000256" key="1">
    <source>
        <dbReference type="ARBA" id="ARBA00001966"/>
    </source>
</evidence>
<dbReference type="GO" id="GO:0003824">
    <property type="term" value="F:catalytic activity"/>
    <property type="evidence" value="ECO:0007669"/>
    <property type="project" value="InterPro"/>
</dbReference>
<dbReference type="Gene3D" id="3.80.30.20">
    <property type="entry name" value="tm_1862 like domain"/>
    <property type="match status" value="1"/>
</dbReference>
<keyword evidence="9" id="KW-1185">Reference proteome</keyword>
<reference evidence="8 9" key="1">
    <citation type="submission" date="2017-04" db="EMBL/GenBank/DDBJ databases">
        <authorList>
            <person name="Afonso C.L."/>
            <person name="Miller P.J."/>
            <person name="Scott M.A."/>
            <person name="Spackman E."/>
            <person name="Goraichik I."/>
            <person name="Dimitrov K.M."/>
            <person name="Suarez D.L."/>
            <person name="Swayne D.E."/>
        </authorList>
    </citation>
    <scope>NUCLEOTIDE SEQUENCE [LARGE SCALE GENOMIC DNA]</scope>
    <source>
        <strain evidence="8 9">ToBE</strain>
    </source>
</reference>
<dbReference type="InterPro" id="IPR023404">
    <property type="entry name" value="rSAM_horseshoe"/>
</dbReference>
<evidence type="ECO:0000259" key="6">
    <source>
        <dbReference type="PROSITE" id="PS51332"/>
    </source>
</evidence>
<evidence type="ECO:0000313" key="9">
    <source>
        <dbReference type="Proteomes" id="UP000192569"/>
    </source>
</evidence>
<dbReference type="SFLD" id="SFLDG01123">
    <property type="entry name" value="methyltransferase_(Class_B)"/>
    <property type="match status" value="1"/>
</dbReference>
<dbReference type="Gene3D" id="3.40.50.280">
    <property type="entry name" value="Cobalamin-binding domain"/>
    <property type="match status" value="1"/>
</dbReference>
<feature type="domain" description="B12-binding" evidence="6">
    <location>
        <begin position="1"/>
        <end position="134"/>
    </location>
</feature>
<keyword evidence="3" id="KW-0479">Metal-binding</keyword>
<dbReference type="AlphaFoldDB" id="A0A1W1VDQ3"/>
<evidence type="ECO:0000256" key="3">
    <source>
        <dbReference type="ARBA" id="ARBA00022723"/>
    </source>
</evidence>
<dbReference type="PANTHER" id="PTHR43409:SF16">
    <property type="entry name" value="SLR0320 PROTEIN"/>
    <property type="match status" value="1"/>
</dbReference>
<evidence type="ECO:0000256" key="2">
    <source>
        <dbReference type="ARBA" id="ARBA00022691"/>
    </source>
</evidence>
<evidence type="ECO:0000256" key="4">
    <source>
        <dbReference type="ARBA" id="ARBA00023004"/>
    </source>
</evidence>
<dbReference type="GO" id="GO:0051539">
    <property type="term" value="F:4 iron, 4 sulfur cluster binding"/>
    <property type="evidence" value="ECO:0007669"/>
    <property type="project" value="UniProtKB-KW"/>
</dbReference>
<dbReference type="InterPro" id="IPR006638">
    <property type="entry name" value="Elp3/MiaA/NifB-like_rSAM"/>
</dbReference>
<dbReference type="InterPro" id="IPR007197">
    <property type="entry name" value="rSAM"/>
</dbReference>
<keyword evidence="4" id="KW-0408">Iron</keyword>
<sequence>MRIILTTLNAKYIHSSLALRYLWAVGCFFPVEQEVLEFTINDLPTSIAAEIYRRHPEIVAFSCYIWNIKPSLEVAAILKKVRPDLLIIFGGPEVSFESEAFLKANPQVDLIIRGEGELAWARFLSALLEEAPPRYPVTDLTQRISSSLLTSLPGLVYRKGADIFSNGWAPVVEDLDSLPNPYPENTLASLKERTVYYETSRGCPFGCGFCLSSTTSGVRYFSLERVKEDIRRLLKAGVREIKFVDRTFNAHKERALSIWKFLITEPLISLNPKPKFYFEIVGDLLDEEMLNFLKGVPPDLFQFEIGVQTINEEVNLRCQRRQNWEKLARNIKKLHSIGNIRLHLDLIAGLPGETYSSFAQSFNAVYSLRPHEIQLGFLKLLKGTPLRQEASRYGYVFLEDPPYEVLASRDMSYAELLRLHRIAELLERYWNSHIADHALCFLEQAFPTPFNLFEALASWWEEKGFHRRAPSRQDLYNNLARFAATFRAKIDLNLFYHLLKFDLLLYDRSRRWPSWAPPSPLTEKERSLWMDRLSDQAFRRKHLPELLSLDPTTLRRHGYLELFPCHPEKPLEKQPTLVYFYYGPPGTQARARVYYLSGPFLLE</sequence>
<feature type="domain" description="Radical SAM core" evidence="7">
    <location>
        <begin position="189"/>
        <end position="427"/>
    </location>
</feature>
<dbReference type="GO" id="GO:0031419">
    <property type="term" value="F:cobalamin binding"/>
    <property type="evidence" value="ECO:0007669"/>
    <property type="project" value="InterPro"/>
</dbReference>
<dbReference type="STRING" id="698762.SAMN00808754_0423"/>
<name>A0A1W1VDQ3_9FIRM</name>
<dbReference type="Pfam" id="PF02310">
    <property type="entry name" value="B12-binding"/>
    <property type="match status" value="1"/>
</dbReference>
<dbReference type="OrthoDB" id="9801424at2"/>
<dbReference type="Pfam" id="PF04055">
    <property type="entry name" value="Radical_SAM"/>
    <property type="match status" value="1"/>
</dbReference>